<dbReference type="GO" id="GO:0000785">
    <property type="term" value="C:chromatin"/>
    <property type="evidence" value="ECO:0007669"/>
    <property type="project" value="TreeGrafter"/>
</dbReference>
<feature type="compositionally biased region" description="Polar residues" evidence="8">
    <location>
        <begin position="270"/>
        <end position="281"/>
    </location>
</feature>
<dbReference type="InterPro" id="IPR007219">
    <property type="entry name" value="XnlR_reg_dom"/>
</dbReference>
<evidence type="ECO:0000256" key="5">
    <source>
        <dbReference type="ARBA" id="ARBA00022833"/>
    </source>
</evidence>
<dbReference type="PANTHER" id="PTHR40626:SF11">
    <property type="entry name" value="ZINC FINGER PROTEIN YPR022C"/>
    <property type="match status" value="1"/>
</dbReference>
<dbReference type="STRING" id="1442369.A0A0D2IS45"/>
<reference evidence="10 11" key="1">
    <citation type="submission" date="2015-01" db="EMBL/GenBank/DDBJ databases">
        <title>The Genome Sequence of Rhinocladiella mackenzie CBS 650.93.</title>
        <authorList>
            <consortium name="The Broad Institute Genomics Platform"/>
            <person name="Cuomo C."/>
            <person name="de Hoog S."/>
            <person name="Gorbushina A."/>
            <person name="Stielow B."/>
            <person name="Teixiera M."/>
            <person name="Abouelleil A."/>
            <person name="Chapman S.B."/>
            <person name="Priest M."/>
            <person name="Young S.K."/>
            <person name="Wortman J."/>
            <person name="Nusbaum C."/>
            <person name="Birren B."/>
        </authorList>
    </citation>
    <scope>NUCLEOTIDE SEQUENCE [LARGE SCALE GENOMIC DNA]</scope>
    <source>
        <strain evidence="10 11">CBS 650.93</strain>
    </source>
</reference>
<evidence type="ECO:0000256" key="4">
    <source>
        <dbReference type="ARBA" id="ARBA00022771"/>
    </source>
</evidence>
<dbReference type="AlphaFoldDB" id="A0A0D2IS45"/>
<dbReference type="GO" id="GO:0008270">
    <property type="term" value="F:zinc ion binding"/>
    <property type="evidence" value="ECO:0007669"/>
    <property type="project" value="UniProtKB-KW"/>
</dbReference>
<feature type="domain" description="C2H2-type" evidence="9">
    <location>
        <begin position="44"/>
        <end position="69"/>
    </location>
</feature>
<evidence type="ECO:0000256" key="7">
    <source>
        <dbReference type="PROSITE-ProRule" id="PRU00042"/>
    </source>
</evidence>
<accession>A0A0D2IS45</accession>
<dbReference type="PROSITE" id="PS50157">
    <property type="entry name" value="ZINC_FINGER_C2H2_2"/>
    <property type="match status" value="2"/>
</dbReference>
<dbReference type="GO" id="GO:0000981">
    <property type="term" value="F:DNA-binding transcription factor activity, RNA polymerase II-specific"/>
    <property type="evidence" value="ECO:0007669"/>
    <property type="project" value="InterPro"/>
</dbReference>
<dbReference type="RefSeq" id="XP_013266656.1">
    <property type="nucleotide sequence ID" value="XM_013411202.1"/>
</dbReference>
<evidence type="ECO:0000313" key="10">
    <source>
        <dbReference type="EMBL" id="KIW99519.1"/>
    </source>
</evidence>
<evidence type="ECO:0000256" key="8">
    <source>
        <dbReference type="SAM" id="MobiDB-lite"/>
    </source>
</evidence>
<comment type="subcellular location">
    <subcellularLocation>
        <location evidence="1">Nucleus</location>
    </subcellularLocation>
</comment>
<dbReference type="VEuPathDB" id="FungiDB:Z518_11258"/>
<proteinExistence type="predicted"/>
<feature type="region of interest" description="Disordered" evidence="8">
    <location>
        <begin position="69"/>
        <end position="110"/>
    </location>
</feature>
<keyword evidence="6" id="KW-0539">Nucleus</keyword>
<keyword evidence="3" id="KW-0677">Repeat</keyword>
<keyword evidence="5" id="KW-0862">Zinc</keyword>
<dbReference type="GO" id="GO:0006351">
    <property type="term" value="P:DNA-templated transcription"/>
    <property type="evidence" value="ECO:0007669"/>
    <property type="project" value="InterPro"/>
</dbReference>
<dbReference type="Pfam" id="PF04082">
    <property type="entry name" value="Fungal_trans"/>
    <property type="match status" value="1"/>
</dbReference>
<dbReference type="OrthoDB" id="4157142at2759"/>
<evidence type="ECO:0000256" key="2">
    <source>
        <dbReference type="ARBA" id="ARBA00022723"/>
    </source>
</evidence>
<dbReference type="GO" id="GO:0000978">
    <property type="term" value="F:RNA polymerase II cis-regulatory region sequence-specific DNA binding"/>
    <property type="evidence" value="ECO:0007669"/>
    <property type="project" value="InterPro"/>
</dbReference>
<evidence type="ECO:0000259" key="9">
    <source>
        <dbReference type="PROSITE" id="PS50157"/>
    </source>
</evidence>
<dbReference type="SUPFAM" id="SSF57667">
    <property type="entry name" value="beta-beta-alpha zinc fingers"/>
    <property type="match status" value="1"/>
</dbReference>
<dbReference type="InterPro" id="IPR013087">
    <property type="entry name" value="Znf_C2H2_type"/>
</dbReference>
<keyword evidence="11" id="KW-1185">Reference proteome</keyword>
<feature type="region of interest" description="Disordered" evidence="8">
    <location>
        <begin position="259"/>
        <end position="281"/>
    </location>
</feature>
<dbReference type="SMART" id="SM00355">
    <property type="entry name" value="ZnF_C2H2"/>
    <property type="match status" value="2"/>
</dbReference>
<feature type="domain" description="C2H2-type" evidence="9">
    <location>
        <begin position="16"/>
        <end position="43"/>
    </location>
</feature>
<protein>
    <recommendedName>
        <fullName evidence="9">C2H2-type domain-containing protein</fullName>
    </recommendedName>
</protein>
<dbReference type="GeneID" id="25299329"/>
<dbReference type="InterPro" id="IPR036236">
    <property type="entry name" value="Znf_C2H2_sf"/>
</dbReference>
<evidence type="ECO:0000256" key="6">
    <source>
        <dbReference type="ARBA" id="ARBA00023242"/>
    </source>
</evidence>
<dbReference type="PANTHER" id="PTHR40626">
    <property type="entry name" value="MIP31509P"/>
    <property type="match status" value="1"/>
</dbReference>
<evidence type="ECO:0000256" key="1">
    <source>
        <dbReference type="ARBA" id="ARBA00004123"/>
    </source>
</evidence>
<evidence type="ECO:0000313" key="11">
    <source>
        <dbReference type="Proteomes" id="UP000053617"/>
    </source>
</evidence>
<dbReference type="EMBL" id="KN847486">
    <property type="protein sequence ID" value="KIW99519.1"/>
    <property type="molecule type" value="Genomic_DNA"/>
</dbReference>
<organism evidence="10 11">
    <name type="scientific">Rhinocladiella mackenziei CBS 650.93</name>
    <dbReference type="NCBI Taxonomy" id="1442369"/>
    <lineage>
        <taxon>Eukaryota</taxon>
        <taxon>Fungi</taxon>
        <taxon>Dikarya</taxon>
        <taxon>Ascomycota</taxon>
        <taxon>Pezizomycotina</taxon>
        <taxon>Eurotiomycetes</taxon>
        <taxon>Chaetothyriomycetidae</taxon>
        <taxon>Chaetothyriales</taxon>
        <taxon>Herpotrichiellaceae</taxon>
        <taxon>Rhinocladiella</taxon>
    </lineage>
</organism>
<evidence type="ECO:0000256" key="3">
    <source>
        <dbReference type="ARBA" id="ARBA00022737"/>
    </source>
</evidence>
<dbReference type="GO" id="GO:0005634">
    <property type="term" value="C:nucleus"/>
    <property type="evidence" value="ECO:0007669"/>
    <property type="project" value="UniProtKB-SubCell"/>
</dbReference>
<sequence length="601" mass="66499">MARNSTGSQDQKDRSYICRYCSKAFIRAEHLHRHLSSHENKKPHGCSACGSSFGRADVLQRHKKKCSAHQRLVTSSQEAVAERENQQPQDRAGNDAFSGTGSESGHSLWGAPAASDSIMISPTSLTSLAEATNNRSTPALNMSSSTLSGPIVSNQTNGNTVLPTPPVSSSFTQRSDELGHSLSNDLSQAASWRSTTRDMYNLDFADWNTGDLTFLEDSLLPNFQYDATELVPPFQPSLDMISDNQSSPQPRGILLGLTRRVTPSPEDGGAQSSRQGENATTRGLRLCQEDINSFKKNMSNIHQRFLLSDFKVPSRLRMIRLLCAYFEYFDPHTPIVHRATFEIQSSHPALILAMLAIGGLHVSEHDFVIKAYDACCILLYNIEGHEVGSVRTPDIGIVQALLLCAQFGGFSDNASYFRRAEKHLTSAYSLLREYIDIAKPQQRRSTADWASWIASETCSRHERLLLRLQDELDTDLIAKIEKCLGSWELSWRRHPQAPGVPCKSGDPLLVDCLALLGSAYYHLYLGAELRALKTFAQSNGQLSSLPRYRSRDLTLKAVQYAAHSWFVRANLGIAHLQKTAALEFGAHSLVTAYEGGNVVPQ</sequence>
<dbReference type="CDD" id="cd12148">
    <property type="entry name" value="fungal_TF_MHR"/>
    <property type="match status" value="1"/>
</dbReference>
<dbReference type="InterPro" id="IPR051059">
    <property type="entry name" value="VerF-like"/>
</dbReference>
<dbReference type="HOGENOM" id="CLU_400077_0_0_1"/>
<name>A0A0D2IS45_9EURO</name>
<gene>
    <name evidence="10" type="ORF">Z518_11258</name>
</gene>
<feature type="region of interest" description="Disordered" evidence="8">
    <location>
        <begin position="136"/>
        <end position="159"/>
    </location>
</feature>
<dbReference type="Gene3D" id="3.30.160.60">
    <property type="entry name" value="Classic Zinc Finger"/>
    <property type="match status" value="1"/>
</dbReference>
<keyword evidence="2" id="KW-0479">Metal-binding</keyword>
<keyword evidence="4 7" id="KW-0863">Zinc-finger</keyword>
<dbReference type="Proteomes" id="UP000053617">
    <property type="component" value="Unassembled WGS sequence"/>
</dbReference>
<dbReference type="PROSITE" id="PS00028">
    <property type="entry name" value="ZINC_FINGER_C2H2_1"/>
    <property type="match status" value="1"/>
</dbReference>